<sequence>MSTKNQIKDKLQKTKQEMYDECLKYYSNLVRCTQNVVIDQALKSAHKGRNKVSFDVYANTNNMEVYGGIDDTYEYSNPDDKKECSQTPKFSCHNMIDSDTKKINEIINAKAKSLYDIDVNASTSYYKNGGLYYGCKW</sequence>
<proteinExistence type="predicted"/>
<evidence type="ECO:0000313" key="1">
    <source>
        <dbReference type="EMBL" id="ARF08425.1"/>
    </source>
</evidence>
<gene>
    <name evidence="1" type="ORF">Catovirus_1_475</name>
</gene>
<accession>A0A1V0S9N0</accession>
<reference evidence="1" key="1">
    <citation type="journal article" date="2017" name="Science">
        <title>Giant viruses with an expanded complement of translation system components.</title>
        <authorList>
            <person name="Schulz F."/>
            <person name="Yutin N."/>
            <person name="Ivanova N.N."/>
            <person name="Ortega D.R."/>
            <person name="Lee T.K."/>
            <person name="Vierheilig J."/>
            <person name="Daims H."/>
            <person name="Horn M."/>
            <person name="Wagner M."/>
            <person name="Jensen G.J."/>
            <person name="Kyrpides N.C."/>
            <person name="Koonin E.V."/>
            <person name="Woyke T."/>
        </authorList>
    </citation>
    <scope>NUCLEOTIDE SEQUENCE</scope>
    <source>
        <strain evidence="1">CTV1</strain>
    </source>
</reference>
<protein>
    <submittedName>
        <fullName evidence="1">Uncharacterized protein</fullName>
    </submittedName>
</protein>
<organism evidence="1">
    <name type="scientific">Catovirus CTV1</name>
    <dbReference type="NCBI Taxonomy" id="1977631"/>
    <lineage>
        <taxon>Viruses</taxon>
        <taxon>Varidnaviria</taxon>
        <taxon>Bamfordvirae</taxon>
        <taxon>Nucleocytoviricota</taxon>
        <taxon>Megaviricetes</taxon>
        <taxon>Imitervirales</taxon>
        <taxon>Mimiviridae</taxon>
        <taxon>Klosneuvirinae</taxon>
        <taxon>Catovirus</taxon>
    </lineage>
</organism>
<name>A0A1V0S9N0_9VIRU</name>
<dbReference type="EMBL" id="KY684083">
    <property type="protein sequence ID" value="ARF08425.1"/>
    <property type="molecule type" value="Genomic_DNA"/>
</dbReference>